<evidence type="ECO:0000256" key="4">
    <source>
        <dbReference type="ARBA" id="ARBA00022722"/>
    </source>
</evidence>
<dbReference type="GO" id="GO:0004518">
    <property type="term" value="F:nuclease activity"/>
    <property type="evidence" value="ECO:0007669"/>
    <property type="project" value="UniProtKB-KW"/>
</dbReference>
<protein>
    <recommendedName>
        <fullName evidence="8">DDE Tnp4 domain-containing protein</fullName>
    </recommendedName>
</protein>
<name>A0ABD0SCM7_LOXSC</name>
<dbReference type="InterPro" id="IPR027806">
    <property type="entry name" value="HARBI1_dom"/>
</dbReference>
<organism evidence="9 10">
    <name type="scientific">Loxostege sticticalis</name>
    <name type="common">Beet webworm moth</name>
    <dbReference type="NCBI Taxonomy" id="481309"/>
    <lineage>
        <taxon>Eukaryota</taxon>
        <taxon>Metazoa</taxon>
        <taxon>Ecdysozoa</taxon>
        <taxon>Arthropoda</taxon>
        <taxon>Hexapoda</taxon>
        <taxon>Insecta</taxon>
        <taxon>Pterygota</taxon>
        <taxon>Neoptera</taxon>
        <taxon>Endopterygota</taxon>
        <taxon>Lepidoptera</taxon>
        <taxon>Glossata</taxon>
        <taxon>Ditrysia</taxon>
        <taxon>Pyraloidea</taxon>
        <taxon>Crambidae</taxon>
        <taxon>Pyraustinae</taxon>
        <taxon>Loxostege</taxon>
    </lineage>
</organism>
<keyword evidence="4" id="KW-0540">Nuclease</keyword>
<dbReference type="PANTHER" id="PTHR22930">
    <property type="match status" value="1"/>
</dbReference>
<dbReference type="AlphaFoldDB" id="A0ABD0SCM7"/>
<comment type="subcellular location">
    <subcellularLocation>
        <location evidence="2">Nucleus</location>
    </subcellularLocation>
</comment>
<dbReference type="PANTHER" id="PTHR22930:SF85">
    <property type="entry name" value="GH03217P-RELATED"/>
    <property type="match status" value="1"/>
</dbReference>
<evidence type="ECO:0000259" key="8">
    <source>
        <dbReference type="Pfam" id="PF13359"/>
    </source>
</evidence>
<dbReference type="GO" id="GO:0016787">
    <property type="term" value="F:hydrolase activity"/>
    <property type="evidence" value="ECO:0007669"/>
    <property type="project" value="UniProtKB-KW"/>
</dbReference>
<evidence type="ECO:0000256" key="2">
    <source>
        <dbReference type="ARBA" id="ARBA00004123"/>
    </source>
</evidence>
<evidence type="ECO:0000256" key="1">
    <source>
        <dbReference type="ARBA" id="ARBA00001968"/>
    </source>
</evidence>
<evidence type="ECO:0000256" key="5">
    <source>
        <dbReference type="ARBA" id="ARBA00022723"/>
    </source>
</evidence>
<dbReference type="EMBL" id="JBEDNZ010000023">
    <property type="protein sequence ID" value="KAL0811805.1"/>
    <property type="molecule type" value="Genomic_DNA"/>
</dbReference>
<dbReference type="GO" id="GO:0005634">
    <property type="term" value="C:nucleus"/>
    <property type="evidence" value="ECO:0007669"/>
    <property type="project" value="UniProtKB-SubCell"/>
</dbReference>
<gene>
    <name evidence="9" type="ORF">ABMA28_009233</name>
</gene>
<accession>A0ABD0SCM7</accession>
<dbReference type="GO" id="GO:0046872">
    <property type="term" value="F:metal ion binding"/>
    <property type="evidence" value="ECO:0007669"/>
    <property type="project" value="UniProtKB-KW"/>
</dbReference>
<comment type="cofactor">
    <cofactor evidence="1">
        <name>a divalent metal cation</name>
        <dbReference type="ChEBI" id="CHEBI:60240"/>
    </cofactor>
</comment>
<reference evidence="9 10" key="1">
    <citation type="submission" date="2024-06" db="EMBL/GenBank/DDBJ databases">
        <title>A chromosome-level genome assembly of beet webworm, Loxostege sticticalis.</title>
        <authorList>
            <person name="Zhang Y."/>
        </authorList>
    </citation>
    <scope>NUCLEOTIDE SEQUENCE [LARGE SCALE GENOMIC DNA]</scope>
    <source>
        <strain evidence="9">AQ028</strain>
        <tissue evidence="9">Male pupae</tissue>
    </source>
</reference>
<comment type="similarity">
    <text evidence="3">Belongs to the HARBI1 family.</text>
</comment>
<dbReference type="Proteomes" id="UP001549921">
    <property type="component" value="Unassembled WGS sequence"/>
</dbReference>
<keyword evidence="7" id="KW-0539">Nucleus</keyword>
<dbReference type="InterPro" id="IPR045249">
    <property type="entry name" value="HARBI1-like"/>
</dbReference>
<evidence type="ECO:0000256" key="7">
    <source>
        <dbReference type="ARBA" id="ARBA00023242"/>
    </source>
</evidence>
<dbReference type="Pfam" id="PF13359">
    <property type="entry name" value="DDE_Tnp_4"/>
    <property type="match status" value="1"/>
</dbReference>
<evidence type="ECO:0000256" key="3">
    <source>
        <dbReference type="ARBA" id="ARBA00006958"/>
    </source>
</evidence>
<evidence type="ECO:0000256" key="6">
    <source>
        <dbReference type="ARBA" id="ARBA00022801"/>
    </source>
</evidence>
<sequence>MSDYEIFEFLESDYKQEMKVKRRRKREYNDPFDMDEREFIREYRLTPDLVQGLCEELMATNPNFAHKRAGDINLETKVLTAIYIYAHGTLQKRTAQTLHMSQQTVSRALAEVTAALNNDEIRNKYIKFPQNVDERQENKLRFYLKFGIPGVVGCIGGTHVAIVRPTEQAETYVCPVPTSYHSLNVQLVCNADMDIISVDACNPGASDNADIWSNHPLHSQFKNLSSTEPLWLLGDSSYPLEKTMMTPIADPEPGSPEDIYNKKHVSAHETIEKTIHALKSRFRCLLADRPLRYQPPVAGNIVNACVILHNMCNAAGLSVPKLAKEEVLREESLQPEMTMFDSEGTEEETKVGFSTRQDLVESVWERTYCI</sequence>
<keyword evidence="6" id="KW-0378">Hydrolase</keyword>
<evidence type="ECO:0000313" key="10">
    <source>
        <dbReference type="Proteomes" id="UP001549921"/>
    </source>
</evidence>
<feature type="domain" description="DDE Tnp4" evidence="8">
    <location>
        <begin position="156"/>
        <end position="310"/>
    </location>
</feature>
<keyword evidence="5" id="KW-0479">Metal-binding</keyword>
<comment type="caution">
    <text evidence="9">The sequence shown here is derived from an EMBL/GenBank/DDBJ whole genome shotgun (WGS) entry which is preliminary data.</text>
</comment>
<proteinExistence type="inferred from homology"/>
<evidence type="ECO:0000313" key="9">
    <source>
        <dbReference type="EMBL" id="KAL0811805.1"/>
    </source>
</evidence>